<evidence type="ECO:0000256" key="1">
    <source>
        <dbReference type="SAM" id="MobiDB-lite"/>
    </source>
</evidence>
<evidence type="ECO:0000313" key="4">
    <source>
        <dbReference type="Proteomes" id="UP001357733"/>
    </source>
</evidence>
<name>A0AAW9MYC4_9FIRM</name>
<organism evidence="3 4">
    <name type="scientific">Citroniella saccharovorans</name>
    <dbReference type="NCBI Taxonomy" id="2053367"/>
    <lineage>
        <taxon>Bacteria</taxon>
        <taxon>Bacillati</taxon>
        <taxon>Bacillota</taxon>
        <taxon>Tissierellia</taxon>
        <taxon>Tissierellales</taxon>
        <taxon>Peptoniphilaceae</taxon>
        <taxon>Citroniella</taxon>
    </lineage>
</organism>
<dbReference type="AlphaFoldDB" id="A0AAW9MYC4"/>
<dbReference type="InterPro" id="IPR008454">
    <property type="entry name" value="Collagen-bd_Cna-like_B-typ_dom"/>
</dbReference>
<feature type="compositionally biased region" description="Basic and acidic residues" evidence="1">
    <location>
        <begin position="192"/>
        <end position="224"/>
    </location>
</feature>
<reference evidence="3 4" key="1">
    <citation type="submission" date="2024-01" db="EMBL/GenBank/DDBJ databases">
        <title>Complete genome sequence of Citroniella saccharovorans strain M6.X9, isolated from human fecal sample.</title>
        <authorList>
            <person name="Cheng G."/>
            <person name="Westerholm M."/>
            <person name="Schnurer A."/>
        </authorList>
    </citation>
    <scope>NUCLEOTIDE SEQUENCE [LARGE SCALE GENOMIC DNA]</scope>
    <source>
        <strain evidence="3 4">DSM 29873</strain>
    </source>
</reference>
<feature type="domain" description="CNA-B" evidence="2">
    <location>
        <begin position="10"/>
        <end position="82"/>
    </location>
</feature>
<evidence type="ECO:0000313" key="3">
    <source>
        <dbReference type="EMBL" id="MEB3429042.1"/>
    </source>
</evidence>
<protein>
    <submittedName>
        <fullName evidence="3">Cna B-type domain-containing protein</fullName>
    </submittedName>
</protein>
<feature type="region of interest" description="Disordered" evidence="1">
    <location>
        <begin position="142"/>
        <end position="242"/>
    </location>
</feature>
<proteinExistence type="predicted"/>
<dbReference type="Pfam" id="PF05738">
    <property type="entry name" value="Cna_B"/>
    <property type="match status" value="1"/>
</dbReference>
<dbReference type="SUPFAM" id="SSF49478">
    <property type="entry name" value="Cna protein B-type domain"/>
    <property type="match status" value="1"/>
</dbReference>
<evidence type="ECO:0000259" key="2">
    <source>
        <dbReference type="Pfam" id="PF05738"/>
    </source>
</evidence>
<dbReference type="Proteomes" id="UP001357733">
    <property type="component" value="Unassembled WGS sequence"/>
</dbReference>
<comment type="caution">
    <text evidence="3">The sequence shown here is derived from an EMBL/GenBank/DDBJ whole genome shotgun (WGS) entry which is preliminary data.</text>
</comment>
<dbReference type="Gene3D" id="1.20.1270.90">
    <property type="entry name" value="AF1782-like"/>
    <property type="match status" value="1"/>
</dbReference>
<dbReference type="RefSeq" id="WP_324619165.1">
    <property type="nucleotide sequence ID" value="NZ_JAYKOT010000003.1"/>
</dbReference>
<dbReference type="EMBL" id="JAYKOT010000003">
    <property type="protein sequence ID" value="MEB3429042.1"/>
    <property type="molecule type" value="Genomic_DNA"/>
</dbReference>
<feature type="compositionally biased region" description="Basic and acidic residues" evidence="1">
    <location>
        <begin position="151"/>
        <end position="172"/>
    </location>
</feature>
<accession>A0AAW9MYC4</accession>
<gene>
    <name evidence="3" type="ORF">VLK81_03225</name>
</gene>
<keyword evidence="4" id="KW-1185">Reference proteome</keyword>
<sequence length="242" mass="27450">MKTKKELKGKVEWPDENATNLPKTLKVKLLKGSEFTEVTEVTTSADKKWEYSFGKQDINDENGLPIFYTAEGEDVYGYIQTISPLDRKLDVIYEVFDEEEPEELNKTELQKLVDSAKKIDLTNKTEESKKALEEAIKKAEEALENATSQEEIDKAKEALEKAIEGLKEKPQKPVDPTPGEVPGTDPIPGEKPGTKPDPKPEVKPEPKPEVKPEKNIFDGIEKRKTSWRQQIQDSSRNLKEKL</sequence>